<evidence type="ECO:0000256" key="5">
    <source>
        <dbReference type="ARBA" id="ARBA00023143"/>
    </source>
</evidence>
<evidence type="ECO:0000256" key="4">
    <source>
        <dbReference type="ARBA" id="ARBA00023054"/>
    </source>
</evidence>
<dbReference type="InterPro" id="IPR010809">
    <property type="entry name" value="FliD_C"/>
</dbReference>
<comment type="similarity">
    <text evidence="2">Belongs to the FliD family.</text>
</comment>
<protein>
    <recommendedName>
        <fullName evidence="7">Filament cap protein</fullName>
    </recommendedName>
    <alternativeName>
        <fullName evidence="6">Flagellar cap protein</fullName>
    </alternativeName>
</protein>
<evidence type="ECO:0000259" key="8">
    <source>
        <dbReference type="Pfam" id="PF02465"/>
    </source>
</evidence>
<gene>
    <name evidence="10" type="ORF">MGWOODY_Smn1016</name>
</gene>
<dbReference type="GO" id="GO:0009421">
    <property type="term" value="C:bacterial-type flagellum filament cap"/>
    <property type="evidence" value="ECO:0007669"/>
    <property type="project" value="InterPro"/>
</dbReference>
<comment type="subcellular location">
    <subcellularLocation>
        <location evidence="1">Bacterial flagellum</location>
    </subcellularLocation>
</comment>
<dbReference type="InterPro" id="IPR040026">
    <property type="entry name" value="FliD"/>
</dbReference>
<evidence type="ECO:0000256" key="2">
    <source>
        <dbReference type="ARBA" id="ARBA00009764"/>
    </source>
</evidence>
<dbReference type="AlphaFoldDB" id="A0A160TMZ4"/>
<dbReference type="Pfam" id="PF07195">
    <property type="entry name" value="FliD_C"/>
    <property type="match status" value="1"/>
</dbReference>
<dbReference type="EMBL" id="CZQE01000346">
    <property type="protein sequence ID" value="CUS46193.1"/>
    <property type="molecule type" value="Genomic_DNA"/>
</dbReference>
<accession>A0A160TMZ4</accession>
<dbReference type="GO" id="GO:0009424">
    <property type="term" value="C:bacterial-type flagellum hook"/>
    <property type="evidence" value="ECO:0007669"/>
    <property type="project" value="InterPro"/>
</dbReference>
<dbReference type="GO" id="GO:0007155">
    <property type="term" value="P:cell adhesion"/>
    <property type="evidence" value="ECO:0007669"/>
    <property type="project" value="InterPro"/>
</dbReference>
<reference evidence="10" key="1">
    <citation type="submission" date="2015-10" db="EMBL/GenBank/DDBJ databases">
        <authorList>
            <person name="Gilbert D.G."/>
        </authorList>
    </citation>
    <scope>NUCLEOTIDE SEQUENCE</scope>
</reference>
<comment type="subunit">
    <text evidence="3">Homopentamer.</text>
</comment>
<dbReference type="Pfam" id="PF02465">
    <property type="entry name" value="FliD_N"/>
    <property type="match status" value="1"/>
</dbReference>
<keyword evidence="10" id="KW-0966">Cell projection</keyword>
<name>A0A160TMZ4_9ZZZZ</name>
<evidence type="ECO:0000256" key="3">
    <source>
        <dbReference type="ARBA" id="ARBA00011255"/>
    </source>
</evidence>
<dbReference type="GO" id="GO:0071973">
    <property type="term" value="P:bacterial-type flagellum-dependent cell motility"/>
    <property type="evidence" value="ECO:0007669"/>
    <property type="project" value="TreeGrafter"/>
</dbReference>
<evidence type="ECO:0000259" key="9">
    <source>
        <dbReference type="Pfam" id="PF07195"/>
    </source>
</evidence>
<feature type="domain" description="Flagellar hook-associated protein 2 C-terminal" evidence="9">
    <location>
        <begin position="237"/>
        <end position="459"/>
    </location>
</feature>
<dbReference type="InterPro" id="IPR003481">
    <property type="entry name" value="FliD_N"/>
</dbReference>
<keyword evidence="10" id="KW-0969">Cilium</keyword>
<evidence type="ECO:0000256" key="7">
    <source>
        <dbReference type="ARBA" id="ARBA00033192"/>
    </source>
</evidence>
<evidence type="ECO:0000256" key="6">
    <source>
        <dbReference type="ARBA" id="ARBA00033074"/>
    </source>
</evidence>
<organism evidence="10">
    <name type="scientific">hydrothermal vent metagenome</name>
    <dbReference type="NCBI Taxonomy" id="652676"/>
    <lineage>
        <taxon>unclassified sequences</taxon>
        <taxon>metagenomes</taxon>
        <taxon>ecological metagenomes</taxon>
    </lineage>
</organism>
<evidence type="ECO:0000256" key="1">
    <source>
        <dbReference type="ARBA" id="ARBA00004365"/>
    </source>
</evidence>
<keyword evidence="4" id="KW-0175">Coiled coil</keyword>
<feature type="domain" description="Flagellar hook-associated protein 2 N-terminal" evidence="8">
    <location>
        <begin position="14"/>
        <end position="112"/>
    </location>
</feature>
<evidence type="ECO:0000313" key="10">
    <source>
        <dbReference type="EMBL" id="CUS46193.1"/>
    </source>
</evidence>
<keyword evidence="10" id="KW-0282">Flagellum</keyword>
<sequence>MVSTSIAGTLGTGSGVDFTALANQLVDAQFATKLKNLTATNTKLTAQISGVGQIKSGITAFSTSLTALIKGGSLATQPTSSNTSLVTTKALPGAKLAGFTGSIEVRQLATAQSAATGPIADKSAPIGTGMLTLTLGTATVTDGAMTDFTAGSGSPINIAITSTNSSLTGIAAAINARNAGVTASIVSDADGSRLVLKGPTGASQAFTMTATENPGFEGLSALNVGVGATGTTIGSSAKDAIVAVDGVAVKRSTNSISDLIDGVQINLVGASVGTKVTLGTSSPNANITQSVNDFVDTYNQLLAVVKQETDAKTGALSGDPVAKSLTRALAQLTVTRLVPGSGTDAPATLANIGVMTNKDGTLSVNAAKLTAALAKDPAAVEAMFADGTGASGNGLGAALAAITDNAVSTKYGLGASADRYTKAQSTIADDQAKISDQEDKLRTRLTAQFAATDARVAAYKATQDYLKQQVAAWNAPKG</sequence>
<keyword evidence="5" id="KW-0975">Bacterial flagellum</keyword>
<dbReference type="PANTHER" id="PTHR30288">
    <property type="entry name" value="FLAGELLAR CAP/ASSEMBLY PROTEIN FLID"/>
    <property type="match status" value="1"/>
</dbReference>
<proteinExistence type="inferred from homology"/>
<dbReference type="PANTHER" id="PTHR30288:SF0">
    <property type="entry name" value="FLAGELLAR HOOK-ASSOCIATED PROTEIN 2"/>
    <property type="match status" value="1"/>
</dbReference>